<evidence type="ECO:0000313" key="3">
    <source>
        <dbReference type="Proteomes" id="UP000093795"/>
    </source>
</evidence>
<dbReference type="AlphaFoldDB" id="A0A1A3C7U0"/>
<organism evidence="2 3">
    <name type="scientific">Mycobacterium asiaticum</name>
    <dbReference type="NCBI Taxonomy" id="1790"/>
    <lineage>
        <taxon>Bacteria</taxon>
        <taxon>Bacillati</taxon>
        <taxon>Actinomycetota</taxon>
        <taxon>Actinomycetes</taxon>
        <taxon>Mycobacteriales</taxon>
        <taxon>Mycobacteriaceae</taxon>
        <taxon>Mycobacterium</taxon>
    </lineage>
</organism>
<comment type="caution">
    <text evidence="2">The sequence shown here is derived from an EMBL/GenBank/DDBJ whole genome shotgun (WGS) entry which is preliminary data.</text>
</comment>
<gene>
    <name evidence="2" type="ORF">A9X01_23020</name>
</gene>
<feature type="compositionally biased region" description="Acidic residues" evidence="1">
    <location>
        <begin position="90"/>
        <end position="100"/>
    </location>
</feature>
<feature type="region of interest" description="Disordered" evidence="1">
    <location>
        <begin position="168"/>
        <end position="189"/>
    </location>
</feature>
<name>A0A1A3C7U0_MYCAS</name>
<dbReference type="EMBL" id="LZKQ01000186">
    <property type="protein sequence ID" value="OBI81816.1"/>
    <property type="molecule type" value="Genomic_DNA"/>
</dbReference>
<feature type="region of interest" description="Disordered" evidence="1">
    <location>
        <begin position="58"/>
        <end position="150"/>
    </location>
</feature>
<proteinExistence type="predicted"/>
<evidence type="ECO:0000313" key="2">
    <source>
        <dbReference type="EMBL" id="OBI81816.1"/>
    </source>
</evidence>
<reference evidence="2 3" key="1">
    <citation type="submission" date="2016-06" db="EMBL/GenBank/DDBJ databases">
        <authorList>
            <person name="Kjaerup R.B."/>
            <person name="Dalgaard T.S."/>
            <person name="Juul-Madsen H.R."/>
        </authorList>
    </citation>
    <scope>NUCLEOTIDE SEQUENCE [LARGE SCALE GENOMIC DNA]</scope>
    <source>
        <strain evidence="2 3">1081914.2</strain>
    </source>
</reference>
<protein>
    <submittedName>
        <fullName evidence="2">Uncharacterized protein</fullName>
    </submittedName>
</protein>
<evidence type="ECO:0000256" key="1">
    <source>
        <dbReference type="SAM" id="MobiDB-lite"/>
    </source>
</evidence>
<dbReference type="Proteomes" id="UP000093795">
    <property type="component" value="Unassembled WGS sequence"/>
</dbReference>
<sequence length="189" mass="20206">MARELLKMATDGNVPEHVRINAIKDALDRAGVSARTAVDVEVTAKPYERMLDSASLVGGSRAEWRRSQGIPDDPPKALPVTDPTQPMDAEVIDVEPDQTDCDSPVAPGYGNGRSNSPDGDEAQSGERPPLYDPLADTLSPFGATDPPPDELLTLDEAVIRAARINNMGAAGHARLHRPQRALPRGVSSR</sequence>
<accession>A0A1A3C7U0</accession>